<dbReference type="AlphaFoldDB" id="A0A235BZL6"/>
<dbReference type="Pfam" id="PF13174">
    <property type="entry name" value="TPR_6"/>
    <property type="match status" value="1"/>
</dbReference>
<dbReference type="InterPro" id="IPR019734">
    <property type="entry name" value="TPR_rpt"/>
</dbReference>
<dbReference type="Proteomes" id="UP000215215">
    <property type="component" value="Unassembled WGS sequence"/>
</dbReference>
<reference evidence="1 2" key="1">
    <citation type="submission" date="2017-07" db="EMBL/GenBank/DDBJ databases">
        <title>Recovery of genomes from metagenomes via a dereplication, aggregation, and scoring strategy.</title>
        <authorList>
            <person name="Sieber C.M."/>
            <person name="Probst A.J."/>
            <person name="Sharrar A."/>
            <person name="Thomas B.C."/>
            <person name="Hess M."/>
            <person name="Tringe S.G."/>
            <person name="Banfield J.F."/>
        </authorList>
    </citation>
    <scope>NUCLEOTIDE SEQUENCE [LARGE SCALE GENOMIC DNA]</scope>
    <source>
        <strain evidence="1">JGI_Cruoil_03_44_89</strain>
    </source>
</reference>
<name>A0A235BZL6_UNCW3</name>
<gene>
    <name evidence="1" type="ORF">CH333_02200</name>
</gene>
<dbReference type="Gene3D" id="1.25.40.10">
    <property type="entry name" value="Tetratricopeptide repeat domain"/>
    <property type="match status" value="1"/>
</dbReference>
<protein>
    <submittedName>
        <fullName evidence="1">Uncharacterized protein</fullName>
    </submittedName>
</protein>
<evidence type="ECO:0000313" key="2">
    <source>
        <dbReference type="Proteomes" id="UP000215215"/>
    </source>
</evidence>
<organism evidence="1 2">
    <name type="scientific">candidate division WOR-3 bacterium JGI_Cruoil_03_44_89</name>
    <dbReference type="NCBI Taxonomy" id="1973748"/>
    <lineage>
        <taxon>Bacteria</taxon>
        <taxon>Bacteria division WOR-3</taxon>
    </lineage>
</organism>
<sequence>MYLFLSILLFVTPSYVEQLLKKGEISKVEKECRGVEGESFFEGEVKFFEKDFDAALSLYGKLASSSPYANDALLRTLIIKEINGESLQFYADAELAIIRDDPDGGVEYVREGITRDSSTYSYAASLLSMAYERKDDIVMAIQVLLDAVQLEPASPFSPYLLERAGILYERMGKYDDAKDVYSKLCVEFPDSPIVPVVRNRIKQLP</sequence>
<proteinExistence type="predicted"/>
<evidence type="ECO:0000313" key="1">
    <source>
        <dbReference type="EMBL" id="OYD16985.1"/>
    </source>
</evidence>
<comment type="caution">
    <text evidence="1">The sequence shown here is derived from an EMBL/GenBank/DDBJ whole genome shotgun (WGS) entry which is preliminary data.</text>
</comment>
<dbReference type="InterPro" id="IPR011990">
    <property type="entry name" value="TPR-like_helical_dom_sf"/>
</dbReference>
<dbReference type="SUPFAM" id="SSF48452">
    <property type="entry name" value="TPR-like"/>
    <property type="match status" value="1"/>
</dbReference>
<accession>A0A235BZL6</accession>
<dbReference type="EMBL" id="NOZQ01000043">
    <property type="protein sequence ID" value="OYD16985.1"/>
    <property type="molecule type" value="Genomic_DNA"/>
</dbReference>